<dbReference type="GO" id="GO:0000340">
    <property type="term" value="F:RNA 7-methylguanosine cap binding"/>
    <property type="evidence" value="ECO:0007669"/>
    <property type="project" value="TreeGrafter"/>
</dbReference>
<dbReference type="GeneID" id="54294796"/>
<sequence>MSEAPSGARPGVPALTTNGLPALTDDAASATASPARGKEMKNTLLHKLRPPSLTHVWDFWHDRQDRVPKPAGAGCEQQPQAGEDESSNYEDRLVLLHSITDVSQFWKVHNNFDLAKLKLRDTIHLFHHSVKPVWEDPRNVKGGAWTFRVPKDKAAWFWREICMLAIGEALQGAVDNSNKRLTFIDDICGISYSVRFNSILITIWNRDCENQEGIDRLKQTVLESLPDELQLPERSYYYKKHSEHAGFRNPS</sequence>
<evidence type="ECO:0000256" key="6">
    <source>
        <dbReference type="SAM" id="MobiDB-lite"/>
    </source>
</evidence>
<comment type="similarity">
    <text evidence="5">Belongs to the eukaryotic initiation factor 4E family.</text>
</comment>
<feature type="region of interest" description="Disordered" evidence="6">
    <location>
        <begin position="1"/>
        <end position="43"/>
    </location>
</feature>
<keyword evidence="3 5" id="KW-0694">RNA-binding</keyword>
<dbReference type="Pfam" id="PF01652">
    <property type="entry name" value="IF4E"/>
    <property type="match status" value="1"/>
</dbReference>
<dbReference type="Gene3D" id="3.30.760.10">
    <property type="entry name" value="RNA Cap, Translation Initiation Factor Eif4e"/>
    <property type="match status" value="1"/>
</dbReference>
<feature type="region of interest" description="Disordered" evidence="6">
    <location>
        <begin position="68"/>
        <end position="87"/>
    </location>
</feature>
<evidence type="ECO:0008006" key="9">
    <source>
        <dbReference type="Google" id="ProtNLM"/>
    </source>
</evidence>
<keyword evidence="1 5" id="KW-0396">Initiation factor</keyword>
<accession>A0A6A6B3I9</accession>
<dbReference type="Proteomes" id="UP000799438">
    <property type="component" value="Unassembled WGS sequence"/>
</dbReference>
<dbReference type="GO" id="GO:0016281">
    <property type="term" value="C:eukaryotic translation initiation factor 4F complex"/>
    <property type="evidence" value="ECO:0007669"/>
    <property type="project" value="TreeGrafter"/>
</dbReference>
<evidence type="ECO:0000313" key="7">
    <source>
        <dbReference type="EMBL" id="KAF2138769.1"/>
    </source>
</evidence>
<evidence type="ECO:0000256" key="5">
    <source>
        <dbReference type="RuleBase" id="RU004374"/>
    </source>
</evidence>
<evidence type="ECO:0000256" key="4">
    <source>
        <dbReference type="ARBA" id="ARBA00022917"/>
    </source>
</evidence>
<proteinExistence type="inferred from homology"/>
<dbReference type="SUPFAM" id="SSF55418">
    <property type="entry name" value="eIF4e-like"/>
    <property type="match status" value="1"/>
</dbReference>
<dbReference type="RefSeq" id="XP_033394482.1">
    <property type="nucleotide sequence ID" value="XM_033537300.1"/>
</dbReference>
<dbReference type="PANTHER" id="PTHR11960">
    <property type="entry name" value="EUKARYOTIC TRANSLATION INITIATION FACTOR 4E RELATED"/>
    <property type="match status" value="1"/>
</dbReference>
<keyword evidence="2" id="KW-0810">Translation regulation</keyword>
<evidence type="ECO:0000256" key="1">
    <source>
        <dbReference type="ARBA" id="ARBA00022540"/>
    </source>
</evidence>
<reference evidence="7" key="1">
    <citation type="journal article" date="2020" name="Stud. Mycol.">
        <title>101 Dothideomycetes genomes: a test case for predicting lifestyles and emergence of pathogens.</title>
        <authorList>
            <person name="Haridas S."/>
            <person name="Albert R."/>
            <person name="Binder M."/>
            <person name="Bloem J."/>
            <person name="Labutti K."/>
            <person name="Salamov A."/>
            <person name="Andreopoulos B."/>
            <person name="Baker S."/>
            <person name="Barry K."/>
            <person name="Bills G."/>
            <person name="Bluhm B."/>
            <person name="Cannon C."/>
            <person name="Castanera R."/>
            <person name="Culley D."/>
            <person name="Daum C."/>
            <person name="Ezra D."/>
            <person name="Gonzalez J."/>
            <person name="Henrissat B."/>
            <person name="Kuo A."/>
            <person name="Liang C."/>
            <person name="Lipzen A."/>
            <person name="Lutzoni F."/>
            <person name="Magnuson J."/>
            <person name="Mondo S."/>
            <person name="Nolan M."/>
            <person name="Ohm R."/>
            <person name="Pangilinan J."/>
            <person name="Park H.-J."/>
            <person name="Ramirez L."/>
            <person name="Alfaro M."/>
            <person name="Sun H."/>
            <person name="Tritt A."/>
            <person name="Yoshinaga Y."/>
            <person name="Zwiers L.-H."/>
            <person name="Turgeon B."/>
            <person name="Goodwin S."/>
            <person name="Spatafora J."/>
            <person name="Crous P."/>
            <person name="Grigoriev I."/>
        </authorList>
    </citation>
    <scope>NUCLEOTIDE SEQUENCE</scope>
    <source>
        <strain evidence="7">CBS 121167</strain>
    </source>
</reference>
<dbReference type="InterPro" id="IPR023398">
    <property type="entry name" value="TIF_eIF4e-like"/>
</dbReference>
<organism evidence="7 8">
    <name type="scientific">Aplosporella prunicola CBS 121167</name>
    <dbReference type="NCBI Taxonomy" id="1176127"/>
    <lineage>
        <taxon>Eukaryota</taxon>
        <taxon>Fungi</taxon>
        <taxon>Dikarya</taxon>
        <taxon>Ascomycota</taxon>
        <taxon>Pezizomycotina</taxon>
        <taxon>Dothideomycetes</taxon>
        <taxon>Dothideomycetes incertae sedis</taxon>
        <taxon>Botryosphaeriales</taxon>
        <taxon>Aplosporellaceae</taxon>
        <taxon>Aplosporella</taxon>
    </lineage>
</organism>
<evidence type="ECO:0000256" key="3">
    <source>
        <dbReference type="ARBA" id="ARBA00022884"/>
    </source>
</evidence>
<feature type="compositionally biased region" description="Low complexity" evidence="6">
    <location>
        <begin position="20"/>
        <end position="35"/>
    </location>
</feature>
<dbReference type="OrthoDB" id="17977at2759"/>
<evidence type="ECO:0000256" key="2">
    <source>
        <dbReference type="ARBA" id="ARBA00022845"/>
    </source>
</evidence>
<dbReference type="InterPro" id="IPR001040">
    <property type="entry name" value="TIF_eIF_4E"/>
</dbReference>
<name>A0A6A6B3I9_9PEZI</name>
<protein>
    <recommendedName>
        <fullName evidence="9">Translation initiation factor eIF4e</fullName>
    </recommendedName>
</protein>
<keyword evidence="8" id="KW-1185">Reference proteome</keyword>
<dbReference type="GO" id="GO:0003743">
    <property type="term" value="F:translation initiation factor activity"/>
    <property type="evidence" value="ECO:0007669"/>
    <property type="project" value="UniProtKB-KW"/>
</dbReference>
<dbReference type="PANTHER" id="PTHR11960:SF66">
    <property type="entry name" value="EUKARYOTIC TRANSLATION INITIATION FACTOR 4E TYPE 3"/>
    <property type="match status" value="1"/>
</dbReference>
<dbReference type="AlphaFoldDB" id="A0A6A6B3I9"/>
<evidence type="ECO:0000313" key="8">
    <source>
        <dbReference type="Proteomes" id="UP000799438"/>
    </source>
</evidence>
<keyword evidence="4 5" id="KW-0648">Protein biosynthesis</keyword>
<gene>
    <name evidence="7" type="ORF">K452DRAFT_233356</name>
</gene>
<dbReference type="EMBL" id="ML995495">
    <property type="protein sequence ID" value="KAF2138769.1"/>
    <property type="molecule type" value="Genomic_DNA"/>
</dbReference>
<dbReference type="GO" id="GO:0006417">
    <property type="term" value="P:regulation of translation"/>
    <property type="evidence" value="ECO:0007669"/>
    <property type="project" value="UniProtKB-KW"/>
</dbReference>